<keyword evidence="2" id="KW-1185">Reference proteome</keyword>
<dbReference type="RefSeq" id="WP_159435746.1">
    <property type="nucleotide sequence ID" value="NZ_FQWV01000003.1"/>
</dbReference>
<dbReference type="EMBL" id="FQWV01000003">
    <property type="protein sequence ID" value="SHH00148.1"/>
    <property type="molecule type" value="Genomic_DNA"/>
</dbReference>
<protein>
    <submittedName>
        <fullName evidence="1">Uncharacterized protein</fullName>
    </submittedName>
</protein>
<dbReference type="Proteomes" id="UP000184357">
    <property type="component" value="Unassembled WGS sequence"/>
</dbReference>
<dbReference type="AlphaFoldDB" id="A0A1M5PEL1"/>
<accession>A0A1M5PEL1</accession>
<sequence length="52" mass="6016">MNRTTAESSDETDMDLYLPATPNLESAARVEAVLRRLLRRRGALRRVVRPKY</sequence>
<gene>
    <name evidence="1" type="ORF">SAMN05443636_1568</name>
</gene>
<organism evidence="1 2">
    <name type="scientific">Halobaculum gomorrense</name>
    <dbReference type="NCBI Taxonomy" id="43928"/>
    <lineage>
        <taxon>Archaea</taxon>
        <taxon>Methanobacteriati</taxon>
        <taxon>Methanobacteriota</taxon>
        <taxon>Stenosarchaea group</taxon>
        <taxon>Halobacteria</taxon>
        <taxon>Halobacteriales</taxon>
        <taxon>Haloferacaceae</taxon>
        <taxon>Halobaculum</taxon>
    </lineage>
</organism>
<name>A0A1M5PEL1_9EURY</name>
<evidence type="ECO:0000313" key="2">
    <source>
        <dbReference type="Proteomes" id="UP000184357"/>
    </source>
</evidence>
<reference evidence="1 2" key="1">
    <citation type="submission" date="2016-11" db="EMBL/GenBank/DDBJ databases">
        <authorList>
            <person name="Jaros S."/>
            <person name="Januszkiewicz K."/>
            <person name="Wedrychowicz H."/>
        </authorList>
    </citation>
    <scope>NUCLEOTIDE SEQUENCE [LARGE SCALE GENOMIC DNA]</scope>
    <source>
        <strain evidence="1 2">DSM 9297</strain>
    </source>
</reference>
<proteinExistence type="predicted"/>
<dbReference type="STRING" id="43928.SAMN05443636_1568"/>
<evidence type="ECO:0000313" key="1">
    <source>
        <dbReference type="EMBL" id="SHH00148.1"/>
    </source>
</evidence>